<dbReference type="STRING" id="270351.Maq22A_c12900"/>
<dbReference type="CDD" id="cd02440">
    <property type="entry name" value="AdoMet_MTases"/>
    <property type="match status" value="1"/>
</dbReference>
<dbReference type="InterPro" id="IPR029063">
    <property type="entry name" value="SAM-dependent_MTases_sf"/>
</dbReference>
<dbReference type="AlphaFoldDB" id="A0A0C6FSL9"/>
<feature type="domain" description="Methyltransferase" evidence="1">
    <location>
        <begin position="116"/>
        <end position="208"/>
    </location>
</feature>
<dbReference type="Pfam" id="PF13649">
    <property type="entry name" value="Methyltransf_25"/>
    <property type="match status" value="1"/>
</dbReference>
<name>A0A0C6FSL9_9HYPH</name>
<dbReference type="SUPFAM" id="SSF53335">
    <property type="entry name" value="S-adenosyl-L-methionine-dependent methyltransferases"/>
    <property type="match status" value="1"/>
</dbReference>
<sequence>MGMAIQPQDLYPDRKTVAEIDARLVNDWLLDLAPDERRILDRYPDHPRWVAKLEEANERAVARHDSGGRFDEREIWRLMARPSLFAQRGANRRHYILDGIAMAVGIARRFDITDPILDAGCHLGVSASVLARLLPNEVVGIDPIGATIDAARALNTGVANLSFVRSGLPWSTDRRFGLVLCYDVLDHLGEGEQRRAIASLAQLTYDGGFIVLSGMMLVDAGWADCANEWFSQGGLGYVTCDVHGGFGGNPLEWASNPVAILRKGCSEPMPADLVERAKREWDNHFANYANARTTPRREATQAFERALRSAPLPVA</sequence>
<dbReference type="RefSeq" id="WP_060847079.1">
    <property type="nucleotide sequence ID" value="NZ_AP014704.1"/>
</dbReference>
<protein>
    <recommendedName>
        <fullName evidence="1">Methyltransferase domain-containing protein</fullName>
    </recommendedName>
</protein>
<reference evidence="3" key="2">
    <citation type="submission" date="2015-01" db="EMBL/GenBank/DDBJ databases">
        <title>Complete genome sequence of Methylobacterium aquaticum strain 22A.</title>
        <authorList>
            <person name="Tani A."/>
            <person name="Ogura Y."/>
            <person name="Hayashi T."/>
        </authorList>
    </citation>
    <scope>NUCLEOTIDE SEQUENCE [LARGE SCALE GENOMIC DNA]</scope>
    <source>
        <strain evidence="3">MA-22A</strain>
    </source>
</reference>
<evidence type="ECO:0000313" key="2">
    <source>
        <dbReference type="EMBL" id="BAQ45815.1"/>
    </source>
</evidence>
<dbReference type="Proteomes" id="UP000061432">
    <property type="component" value="Chromosome"/>
</dbReference>
<evidence type="ECO:0000259" key="1">
    <source>
        <dbReference type="Pfam" id="PF13649"/>
    </source>
</evidence>
<dbReference type="KEGG" id="maqu:Maq22A_c12900"/>
<reference evidence="2 3" key="1">
    <citation type="journal article" date="2015" name="Genome Announc.">
        <title>Complete Genome Sequence of Methylobacterium aquaticum Strain 22A, Isolated from Racomitrium japonicum Moss.</title>
        <authorList>
            <person name="Tani A."/>
            <person name="Ogura Y."/>
            <person name="Hayashi T."/>
            <person name="Kimbara K."/>
        </authorList>
    </citation>
    <scope>NUCLEOTIDE SEQUENCE [LARGE SCALE GENOMIC DNA]</scope>
    <source>
        <strain evidence="2 3">MA-22A</strain>
    </source>
</reference>
<proteinExistence type="predicted"/>
<dbReference type="PATRIC" id="fig|270351.10.peg.2493"/>
<dbReference type="InterPro" id="IPR041698">
    <property type="entry name" value="Methyltransf_25"/>
</dbReference>
<gene>
    <name evidence="2" type="ORF">Maq22A_c12900</name>
</gene>
<organism evidence="2 3">
    <name type="scientific">Methylobacterium aquaticum</name>
    <dbReference type="NCBI Taxonomy" id="270351"/>
    <lineage>
        <taxon>Bacteria</taxon>
        <taxon>Pseudomonadati</taxon>
        <taxon>Pseudomonadota</taxon>
        <taxon>Alphaproteobacteria</taxon>
        <taxon>Hyphomicrobiales</taxon>
        <taxon>Methylobacteriaceae</taxon>
        <taxon>Methylobacterium</taxon>
    </lineage>
</organism>
<accession>A0A0C6FSL9</accession>
<dbReference type="EMBL" id="AP014704">
    <property type="protein sequence ID" value="BAQ45815.1"/>
    <property type="molecule type" value="Genomic_DNA"/>
</dbReference>
<dbReference type="Gene3D" id="3.40.50.150">
    <property type="entry name" value="Vaccinia Virus protein VP39"/>
    <property type="match status" value="1"/>
</dbReference>
<evidence type="ECO:0000313" key="3">
    <source>
        <dbReference type="Proteomes" id="UP000061432"/>
    </source>
</evidence>
<dbReference type="OrthoDB" id="9795634at2"/>